<comment type="catalytic activity">
    <reaction evidence="1">
        <text>ATP + protein L-histidine = ADP + protein N-phospho-L-histidine.</text>
        <dbReference type="EC" id="2.7.13.3"/>
    </reaction>
</comment>
<dbReference type="CDD" id="cd00088">
    <property type="entry name" value="HPT"/>
    <property type="match status" value="1"/>
</dbReference>
<keyword evidence="4" id="KW-1003">Cell membrane</keyword>
<dbReference type="PROSITE" id="PS50113">
    <property type="entry name" value="PAC"/>
    <property type="match status" value="2"/>
</dbReference>
<comment type="caution">
    <text evidence="24">The sequence shown here is derived from an EMBL/GenBank/DDBJ whole genome shotgun (WGS) entry which is preliminary data.</text>
</comment>
<feature type="compositionally biased region" description="Polar residues" evidence="18">
    <location>
        <begin position="1203"/>
        <end position="1219"/>
    </location>
</feature>
<evidence type="ECO:0000256" key="12">
    <source>
        <dbReference type="ARBA" id="ARBA00023012"/>
    </source>
</evidence>
<evidence type="ECO:0000256" key="10">
    <source>
        <dbReference type="ARBA" id="ARBA00022840"/>
    </source>
</evidence>
<dbReference type="InterPro" id="IPR000014">
    <property type="entry name" value="PAS"/>
</dbReference>
<evidence type="ECO:0000256" key="11">
    <source>
        <dbReference type="ARBA" id="ARBA00022989"/>
    </source>
</evidence>
<evidence type="ECO:0000259" key="22">
    <source>
        <dbReference type="PROSITE" id="PS50113"/>
    </source>
</evidence>
<feature type="modified residue" description="4-aspartylphosphate" evidence="17">
    <location>
        <position position="1129"/>
    </location>
</feature>
<dbReference type="InterPro" id="IPR003018">
    <property type="entry name" value="GAF"/>
</dbReference>
<evidence type="ECO:0000256" key="13">
    <source>
        <dbReference type="ARBA" id="ARBA00023136"/>
    </source>
</evidence>
<dbReference type="SMART" id="SM00448">
    <property type="entry name" value="REC"/>
    <property type="match status" value="3"/>
</dbReference>
<dbReference type="Pfam" id="PF02518">
    <property type="entry name" value="HATPase_c"/>
    <property type="match status" value="1"/>
</dbReference>
<feature type="domain" description="Response regulatory" evidence="20">
    <location>
        <begin position="1080"/>
        <end position="1197"/>
    </location>
</feature>
<dbReference type="FunFam" id="3.30.565.10:FF:000010">
    <property type="entry name" value="Sensor histidine kinase RcsC"/>
    <property type="match status" value="1"/>
</dbReference>
<dbReference type="SUPFAM" id="SSF47226">
    <property type="entry name" value="Histidine-containing phosphotransfer domain, HPT domain"/>
    <property type="match status" value="1"/>
</dbReference>
<feature type="domain" description="Histidine kinase" evidence="19">
    <location>
        <begin position="524"/>
        <end position="745"/>
    </location>
</feature>
<keyword evidence="25" id="KW-1185">Reference proteome</keyword>
<dbReference type="CDD" id="cd00082">
    <property type="entry name" value="HisKA"/>
    <property type="match status" value="1"/>
</dbReference>
<evidence type="ECO:0000256" key="5">
    <source>
        <dbReference type="ARBA" id="ARBA00022553"/>
    </source>
</evidence>
<feature type="domain" description="Response regulatory" evidence="20">
    <location>
        <begin position="927"/>
        <end position="1046"/>
    </location>
</feature>
<keyword evidence="5 17" id="KW-0597">Phosphoprotein</keyword>
<dbReference type="Pfam" id="PF00512">
    <property type="entry name" value="HisKA"/>
    <property type="match status" value="1"/>
</dbReference>
<dbReference type="InterPro" id="IPR036641">
    <property type="entry name" value="HPT_dom_sf"/>
</dbReference>
<dbReference type="Gene3D" id="1.10.287.130">
    <property type="match status" value="1"/>
</dbReference>
<evidence type="ECO:0000259" key="19">
    <source>
        <dbReference type="PROSITE" id="PS50109"/>
    </source>
</evidence>
<evidence type="ECO:0000256" key="4">
    <source>
        <dbReference type="ARBA" id="ARBA00022475"/>
    </source>
</evidence>
<dbReference type="GO" id="GO:0005886">
    <property type="term" value="C:plasma membrane"/>
    <property type="evidence" value="ECO:0007669"/>
    <property type="project" value="UniProtKB-SubCell"/>
</dbReference>
<evidence type="ECO:0000256" key="17">
    <source>
        <dbReference type="PROSITE-ProRule" id="PRU00169"/>
    </source>
</evidence>
<feature type="domain" description="PAC" evidence="22">
    <location>
        <begin position="339"/>
        <end position="391"/>
    </location>
</feature>
<evidence type="ECO:0000256" key="15">
    <source>
        <dbReference type="ARBA" id="ARBA00068150"/>
    </source>
</evidence>
<dbReference type="FunFam" id="1.10.287.130:FF:000002">
    <property type="entry name" value="Two-component osmosensing histidine kinase"/>
    <property type="match status" value="1"/>
</dbReference>
<evidence type="ECO:0000256" key="1">
    <source>
        <dbReference type="ARBA" id="ARBA00000085"/>
    </source>
</evidence>
<dbReference type="InterPro" id="IPR003594">
    <property type="entry name" value="HATPase_dom"/>
</dbReference>
<dbReference type="InterPro" id="IPR001610">
    <property type="entry name" value="PAC"/>
</dbReference>
<dbReference type="EC" id="2.7.13.3" evidence="3"/>
<dbReference type="CDD" id="cd00130">
    <property type="entry name" value="PAS"/>
    <property type="match status" value="2"/>
</dbReference>
<dbReference type="InterPro" id="IPR011006">
    <property type="entry name" value="CheY-like_superfamily"/>
</dbReference>
<dbReference type="Gene3D" id="3.30.450.40">
    <property type="match status" value="1"/>
</dbReference>
<evidence type="ECO:0000256" key="3">
    <source>
        <dbReference type="ARBA" id="ARBA00012438"/>
    </source>
</evidence>
<evidence type="ECO:0000256" key="6">
    <source>
        <dbReference type="ARBA" id="ARBA00022679"/>
    </source>
</evidence>
<dbReference type="InterPro" id="IPR005467">
    <property type="entry name" value="His_kinase_dom"/>
</dbReference>
<sequence length="1367" mass="155800">MGDDSPFDFSCKNYTENQLLAYIHPDDRAFFQHQLHHLVTYGASSFMARLREGQGYTIYGWTLIATELAGRLELLAAPYHAAPPATWQSSALCENIFAECSQRLLTTHSDSNSAITTVLQHLQRGLNSDRSFLFQHDPDDTDTFTRCTHEVYRHHYLPLIEQKIALNDQLFFQQWREKLIRHQIVICNGYELNPQEQAELKQHFQCQSLLLAPLKIIGKWCGFVGVGVSYPRVWQEEEIKLIHLLSETISQYCERGHNERRWRTQSHLYQAIFNNAAVAIALLNAQGHYLACNRQWLDMLGYSEEEMLQLTNLDICHPDDKSSVQARMDSMLKLHADNYRIEKRFIRRDGREIWGDLFVSAIYDENGQLEYIIGIVVDTTEQKRLQQERDRLFNLSLDMQCILDFKGKYHQLNPAWHRVLGWELDELKARSVLTHIHPEDKENATTFFQQLSAGHRVLEFESRYLCRTGDYRWLAWNAYPLVEEGYIYAIARDITDRKHTEEELLRAKEAAERATQAKSEFLANMSHEIRTPMNGVVGMTELLLNTELTQQQRDYAEIIAQSTDALQTLINDILDFSKIEAGKLTLEPILFDFENAVLEVTRLLGLSAAQKNIELIVRYAPDAPFYLMGDAGRIRQILTNLVGNAVKFTHVGYVLIDVDCPFSTKEIAHIHVRVEDTGIGIPQHQLTSIFEKFTQADSSTTRRFGGTGLGLAICQQLVHLMGGELSAQSTEGEGSVFQFTLPLPIAKVDVLPQDSPLYSHSSSILEGVHILVVDDNPVNLRVLTEQLERMRVRCHAVDSAAKAMLALRRAHSNNDPYWLVILDYFMPVMNGEMLGKVIKADVVLRDTLLVMLSSAGTQQDSKYLQQIGFSAHLCKPLPQRQLQKTLVALRHSSNNRLPRELITMDSLIGLPIRMHKMREIHDYRGTRVLLVEDNEVNRMVASMMLHELGCVVTEAIDGQEAVDYLLKEYYDVVFMDVQMPNLDGFAATKIIREHEQRKGGRPALIIAMTANAMQGDAERCLAQGMNDYIAKPINLDRLSAILRKHLEPESIPQPQATDNQEETEHKTFLPSTESNRTPHRVLLVEDNQVNCLVAVSMLQALSCQVDVVEDGLQAVNVCRNRHYDLIFMDIQMPVMDGVTATLHIREQEGSTRHTPIVALTANTLPADLKRYREAGLDDCVGKPVTVERLRRVLARFSPIPQENEPTQRTTPSANNSQPPIETIEKELATELTTETRASVFPPDIEARIKPLNTFSQNQAVSICMKNLQILEKLLAQFKKDTAKQMEKFQAAIADNNLETAERIAHSLKGSSRSIGADRLGELAFIAEQSIREQNGESLQNYLSWFEYEFQQLLAEWEHINWAELLKK</sequence>
<evidence type="ECO:0000259" key="21">
    <source>
        <dbReference type="PROSITE" id="PS50112"/>
    </source>
</evidence>
<dbReference type="Pfam" id="PF00072">
    <property type="entry name" value="Response_reg"/>
    <property type="match status" value="3"/>
</dbReference>
<keyword evidence="9" id="KW-0418">Kinase</keyword>
<dbReference type="Gene3D" id="3.30.450.20">
    <property type="entry name" value="PAS domain"/>
    <property type="match status" value="2"/>
</dbReference>
<dbReference type="InterPro" id="IPR004358">
    <property type="entry name" value="Sig_transdc_His_kin-like_C"/>
</dbReference>
<evidence type="ECO:0000256" key="16">
    <source>
        <dbReference type="PROSITE-ProRule" id="PRU00110"/>
    </source>
</evidence>
<dbReference type="SMART" id="SM00387">
    <property type="entry name" value="HATPase_c"/>
    <property type="match status" value="1"/>
</dbReference>
<gene>
    <name evidence="24" type="ORF">TPSD3_11005</name>
</gene>
<feature type="domain" description="PAS" evidence="21">
    <location>
        <begin position="402"/>
        <end position="455"/>
    </location>
</feature>
<dbReference type="SUPFAM" id="SSF52172">
    <property type="entry name" value="CheY-like"/>
    <property type="match status" value="3"/>
</dbReference>
<keyword evidence="11" id="KW-1133">Transmembrane helix</keyword>
<dbReference type="InterPro" id="IPR013655">
    <property type="entry name" value="PAS_fold_3"/>
</dbReference>
<dbReference type="SMART" id="SM00388">
    <property type="entry name" value="HisKA"/>
    <property type="match status" value="1"/>
</dbReference>
<accession>A0A251X6B2</accession>
<feature type="region of interest" description="Disordered" evidence="18">
    <location>
        <begin position="1048"/>
        <end position="1074"/>
    </location>
</feature>
<evidence type="ECO:0000256" key="14">
    <source>
        <dbReference type="ARBA" id="ARBA00064003"/>
    </source>
</evidence>
<protein>
    <recommendedName>
        <fullName evidence="15">Sensory/regulatory protein RpfC</fullName>
        <ecNumber evidence="3">2.7.13.3</ecNumber>
    </recommendedName>
</protein>
<dbReference type="PROSITE" id="PS50894">
    <property type="entry name" value="HPT"/>
    <property type="match status" value="1"/>
</dbReference>
<evidence type="ECO:0000256" key="2">
    <source>
        <dbReference type="ARBA" id="ARBA00004651"/>
    </source>
</evidence>
<feature type="region of interest" description="Disordered" evidence="18">
    <location>
        <begin position="1197"/>
        <end position="1219"/>
    </location>
</feature>
<dbReference type="PROSITE" id="PS50109">
    <property type="entry name" value="HIS_KIN"/>
    <property type="match status" value="1"/>
</dbReference>
<dbReference type="CDD" id="cd16922">
    <property type="entry name" value="HATPase_EvgS-ArcB-TorS-like"/>
    <property type="match status" value="1"/>
</dbReference>
<dbReference type="SUPFAM" id="SSF55781">
    <property type="entry name" value="GAF domain-like"/>
    <property type="match status" value="1"/>
</dbReference>
<dbReference type="Pfam" id="PF01590">
    <property type="entry name" value="GAF"/>
    <property type="match status" value="1"/>
</dbReference>
<feature type="modified residue" description="Phosphohistidine" evidence="16">
    <location>
        <position position="1305"/>
    </location>
</feature>
<keyword evidence="10" id="KW-0067">ATP-binding</keyword>
<dbReference type="InterPro" id="IPR000700">
    <property type="entry name" value="PAS-assoc_C"/>
</dbReference>
<dbReference type="Gene3D" id="3.30.565.10">
    <property type="entry name" value="Histidine kinase-like ATPase, C-terminal domain"/>
    <property type="match status" value="1"/>
</dbReference>
<feature type="modified residue" description="4-aspartylphosphate" evidence="17">
    <location>
        <position position="976"/>
    </location>
</feature>
<dbReference type="InterPro" id="IPR029016">
    <property type="entry name" value="GAF-like_dom_sf"/>
</dbReference>
<dbReference type="InterPro" id="IPR001789">
    <property type="entry name" value="Sig_transdc_resp-reg_receiver"/>
</dbReference>
<keyword evidence="13" id="KW-0472">Membrane</keyword>
<dbReference type="SUPFAM" id="SSF47384">
    <property type="entry name" value="Homodimeric domain of signal transducing histidine kinase"/>
    <property type="match status" value="1"/>
</dbReference>
<keyword evidence="6" id="KW-0808">Transferase</keyword>
<evidence type="ECO:0000256" key="9">
    <source>
        <dbReference type="ARBA" id="ARBA00022777"/>
    </source>
</evidence>
<dbReference type="GO" id="GO:0005524">
    <property type="term" value="F:ATP binding"/>
    <property type="evidence" value="ECO:0007669"/>
    <property type="project" value="UniProtKB-KW"/>
</dbReference>
<dbReference type="SMART" id="SM00086">
    <property type="entry name" value="PAC"/>
    <property type="match status" value="2"/>
</dbReference>
<proteinExistence type="predicted"/>
<organism evidence="24 25">
    <name type="scientific">Thioflexithrix psekupsensis</name>
    <dbReference type="NCBI Taxonomy" id="1570016"/>
    <lineage>
        <taxon>Bacteria</taxon>
        <taxon>Pseudomonadati</taxon>
        <taxon>Pseudomonadota</taxon>
        <taxon>Gammaproteobacteria</taxon>
        <taxon>Thiotrichales</taxon>
        <taxon>Thioflexithrix</taxon>
    </lineage>
</organism>
<comment type="subunit">
    <text evidence="14">At low DSF concentrations, interacts with RpfF.</text>
</comment>
<dbReference type="SUPFAM" id="SSF55874">
    <property type="entry name" value="ATPase domain of HSP90 chaperone/DNA topoisomerase II/histidine kinase"/>
    <property type="match status" value="1"/>
</dbReference>
<dbReference type="PANTHER" id="PTHR45339:SF1">
    <property type="entry name" value="HYBRID SIGNAL TRANSDUCTION HISTIDINE KINASE J"/>
    <property type="match status" value="1"/>
</dbReference>
<dbReference type="SMART" id="SM00091">
    <property type="entry name" value="PAS"/>
    <property type="match status" value="2"/>
</dbReference>
<keyword evidence="12" id="KW-0902">Two-component regulatory system</keyword>
<evidence type="ECO:0000313" key="25">
    <source>
        <dbReference type="Proteomes" id="UP000194798"/>
    </source>
</evidence>
<evidence type="ECO:0000256" key="7">
    <source>
        <dbReference type="ARBA" id="ARBA00022692"/>
    </source>
</evidence>
<feature type="domain" description="PAC" evidence="22">
    <location>
        <begin position="458"/>
        <end position="506"/>
    </location>
</feature>
<dbReference type="Pfam" id="PF08447">
    <property type="entry name" value="PAS_3"/>
    <property type="match status" value="2"/>
</dbReference>
<evidence type="ECO:0000313" key="24">
    <source>
        <dbReference type="EMBL" id="OUD13162.1"/>
    </source>
</evidence>
<dbReference type="PROSITE" id="PS50112">
    <property type="entry name" value="PAS"/>
    <property type="match status" value="2"/>
</dbReference>
<dbReference type="Pfam" id="PF01627">
    <property type="entry name" value="Hpt"/>
    <property type="match status" value="1"/>
</dbReference>
<comment type="subcellular location">
    <subcellularLocation>
        <location evidence="2">Cell membrane</location>
        <topology evidence="2">Multi-pass membrane protein</topology>
    </subcellularLocation>
</comment>
<feature type="domain" description="Response regulatory" evidence="20">
    <location>
        <begin position="769"/>
        <end position="890"/>
    </location>
</feature>
<feature type="domain" description="HPt" evidence="23">
    <location>
        <begin position="1266"/>
        <end position="1356"/>
    </location>
</feature>
<dbReference type="SUPFAM" id="SSF55785">
    <property type="entry name" value="PYP-like sensor domain (PAS domain)"/>
    <property type="match status" value="2"/>
</dbReference>
<dbReference type="EMBL" id="MSLT01000018">
    <property type="protein sequence ID" value="OUD13162.1"/>
    <property type="molecule type" value="Genomic_DNA"/>
</dbReference>
<dbReference type="InterPro" id="IPR035965">
    <property type="entry name" value="PAS-like_dom_sf"/>
</dbReference>
<reference evidence="24 25" key="1">
    <citation type="submission" date="2016-12" db="EMBL/GenBank/DDBJ databases">
        <title>Thioflexothrix psekupsii D3 genome sequencing and assembly.</title>
        <authorList>
            <person name="Fomenkov A."/>
            <person name="Vincze T."/>
            <person name="Grabovich M."/>
            <person name="Anton B.P."/>
            <person name="Dubinina G."/>
            <person name="Orlova M."/>
            <person name="Belousova E."/>
            <person name="Roberts R.J."/>
        </authorList>
    </citation>
    <scope>NUCLEOTIDE SEQUENCE [LARGE SCALE GENOMIC DNA]</scope>
    <source>
        <strain evidence="24">D3</strain>
    </source>
</reference>
<dbReference type="SMART" id="SM00065">
    <property type="entry name" value="GAF"/>
    <property type="match status" value="1"/>
</dbReference>
<evidence type="ECO:0000256" key="8">
    <source>
        <dbReference type="ARBA" id="ARBA00022741"/>
    </source>
</evidence>
<dbReference type="InterPro" id="IPR036097">
    <property type="entry name" value="HisK_dim/P_sf"/>
</dbReference>
<feature type="modified residue" description="4-aspartylphosphate" evidence="17">
    <location>
        <position position="823"/>
    </location>
</feature>
<dbReference type="PROSITE" id="PS50110">
    <property type="entry name" value="RESPONSE_REGULATORY"/>
    <property type="match status" value="3"/>
</dbReference>
<evidence type="ECO:0000259" key="20">
    <source>
        <dbReference type="PROSITE" id="PS50110"/>
    </source>
</evidence>
<dbReference type="InterPro" id="IPR008207">
    <property type="entry name" value="Sig_transdc_His_kin_Hpt_dom"/>
</dbReference>
<dbReference type="InterPro" id="IPR003661">
    <property type="entry name" value="HisK_dim/P_dom"/>
</dbReference>
<dbReference type="Gene3D" id="1.20.120.160">
    <property type="entry name" value="HPT domain"/>
    <property type="match status" value="1"/>
</dbReference>
<dbReference type="NCBIfam" id="TIGR00229">
    <property type="entry name" value="sensory_box"/>
    <property type="match status" value="2"/>
</dbReference>
<dbReference type="PRINTS" id="PR00344">
    <property type="entry name" value="BCTRLSENSOR"/>
</dbReference>
<dbReference type="Proteomes" id="UP000194798">
    <property type="component" value="Unassembled WGS sequence"/>
</dbReference>
<keyword evidence="7" id="KW-0812">Transmembrane</keyword>
<dbReference type="Gene3D" id="3.40.50.2300">
    <property type="match status" value="3"/>
</dbReference>
<dbReference type="PANTHER" id="PTHR45339">
    <property type="entry name" value="HYBRID SIGNAL TRANSDUCTION HISTIDINE KINASE J"/>
    <property type="match status" value="1"/>
</dbReference>
<keyword evidence="8" id="KW-0547">Nucleotide-binding</keyword>
<evidence type="ECO:0000256" key="18">
    <source>
        <dbReference type="SAM" id="MobiDB-lite"/>
    </source>
</evidence>
<dbReference type="InterPro" id="IPR036890">
    <property type="entry name" value="HATPase_C_sf"/>
</dbReference>
<name>A0A251X6B2_9GAMM</name>
<evidence type="ECO:0000259" key="23">
    <source>
        <dbReference type="PROSITE" id="PS50894"/>
    </source>
</evidence>
<dbReference type="GO" id="GO:0000155">
    <property type="term" value="F:phosphorelay sensor kinase activity"/>
    <property type="evidence" value="ECO:0007669"/>
    <property type="project" value="InterPro"/>
</dbReference>
<dbReference type="CDD" id="cd17546">
    <property type="entry name" value="REC_hyHK_CKI1_RcsC-like"/>
    <property type="match status" value="2"/>
</dbReference>
<feature type="domain" description="PAS" evidence="21">
    <location>
        <begin position="265"/>
        <end position="335"/>
    </location>
</feature>